<feature type="region of interest" description="Disordered" evidence="6">
    <location>
        <begin position="617"/>
        <end position="647"/>
    </location>
</feature>
<feature type="domain" description="C3H1-type" evidence="8">
    <location>
        <begin position="551"/>
        <end position="578"/>
    </location>
</feature>
<dbReference type="Pfam" id="PF00097">
    <property type="entry name" value="zf-C3HC4"/>
    <property type="match status" value="2"/>
</dbReference>
<dbReference type="InterPro" id="IPR017907">
    <property type="entry name" value="Znf_RING_CS"/>
</dbReference>
<feature type="domain" description="C3H1-type" evidence="8">
    <location>
        <begin position="824"/>
        <end position="851"/>
    </location>
</feature>
<feature type="zinc finger region" description="C3H1-type" evidence="5">
    <location>
        <begin position="824"/>
        <end position="851"/>
    </location>
</feature>
<dbReference type="GO" id="GO:0000209">
    <property type="term" value="P:protein polyubiquitination"/>
    <property type="evidence" value="ECO:0007669"/>
    <property type="project" value="InterPro"/>
</dbReference>
<protein>
    <submittedName>
        <fullName evidence="9">Zinc finger ccch domain-containing protein 69-like isoform x1</fullName>
    </submittedName>
</protein>
<evidence type="ECO:0000256" key="1">
    <source>
        <dbReference type="ARBA" id="ARBA00022679"/>
    </source>
</evidence>
<feature type="compositionally biased region" description="Basic and acidic residues" evidence="6">
    <location>
        <begin position="328"/>
        <end position="341"/>
    </location>
</feature>
<gene>
    <name evidence="9" type="ORF">CSUI_007830</name>
</gene>
<dbReference type="GO" id="GO:0061630">
    <property type="term" value="F:ubiquitin protein ligase activity"/>
    <property type="evidence" value="ECO:0007669"/>
    <property type="project" value="UniProtKB-EC"/>
</dbReference>
<dbReference type="SMART" id="SM00184">
    <property type="entry name" value="RING"/>
    <property type="match status" value="2"/>
</dbReference>
<feature type="compositionally biased region" description="Basic and acidic residues" evidence="6">
    <location>
        <begin position="1031"/>
        <end position="1043"/>
    </location>
</feature>
<evidence type="ECO:0000256" key="4">
    <source>
        <dbReference type="ARBA" id="ARBA00022833"/>
    </source>
</evidence>
<dbReference type="PROSITE" id="PS00518">
    <property type="entry name" value="ZF_RING_1"/>
    <property type="match status" value="2"/>
</dbReference>
<dbReference type="PANTHER" id="PTHR11224">
    <property type="entry name" value="MAKORIN-RELATED"/>
    <property type="match status" value="1"/>
</dbReference>
<keyword evidence="3 5" id="KW-0863">Zinc-finger</keyword>
<feature type="compositionally biased region" description="Basic residues" evidence="6">
    <location>
        <begin position="1114"/>
        <end position="1125"/>
    </location>
</feature>
<evidence type="ECO:0000256" key="2">
    <source>
        <dbReference type="ARBA" id="ARBA00022723"/>
    </source>
</evidence>
<name>A0A2C6JSJ3_9APIC</name>
<feature type="compositionally biased region" description="Basic and acidic residues" evidence="6">
    <location>
        <begin position="1152"/>
        <end position="1174"/>
    </location>
</feature>
<feature type="region of interest" description="Disordered" evidence="6">
    <location>
        <begin position="465"/>
        <end position="522"/>
    </location>
</feature>
<dbReference type="Pfam" id="PF00642">
    <property type="entry name" value="zf-CCCH"/>
    <property type="match status" value="1"/>
</dbReference>
<feature type="domain" description="C3H1-type" evidence="8">
    <location>
        <begin position="1414"/>
        <end position="1441"/>
    </location>
</feature>
<organism evidence="9 10">
    <name type="scientific">Cystoisospora suis</name>
    <dbReference type="NCBI Taxonomy" id="483139"/>
    <lineage>
        <taxon>Eukaryota</taxon>
        <taxon>Sar</taxon>
        <taxon>Alveolata</taxon>
        <taxon>Apicomplexa</taxon>
        <taxon>Conoidasida</taxon>
        <taxon>Coccidia</taxon>
        <taxon>Eucoccidiorida</taxon>
        <taxon>Eimeriorina</taxon>
        <taxon>Sarcocystidae</taxon>
        <taxon>Cystoisospora</taxon>
    </lineage>
</organism>
<feature type="domain" description="RING-type" evidence="7">
    <location>
        <begin position="1309"/>
        <end position="1386"/>
    </location>
</feature>
<feature type="zinc finger region" description="C3H1-type" evidence="5">
    <location>
        <begin position="12"/>
        <end position="39"/>
    </location>
</feature>
<evidence type="ECO:0000313" key="9">
    <source>
        <dbReference type="EMBL" id="PHJ18341.1"/>
    </source>
</evidence>
<dbReference type="GeneID" id="94431184"/>
<feature type="region of interest" description="Disordered" evidence="6">
    <location>
        <begin position="1031"/>
        <end position="1220"/>
    </location>
</feature>
<dbReference type="InterPro" id="IPR001841">
    <property type="entry name" value="Znf_RING"/>
</dbReference>
<dbReference type="Gene3D" id="3.30.40.10">
    <property type="entry name" value="Zinc/RING finger domain, C3HC4 (zinc finger)"/>
    <property type="match status" value="1"/>
</dbReference>
<feature type="compositionally biased region" description="Basic and acidic residues" evidence="6">
    <location>
        <begin position="617"/>
        <end position="626"/>
    </location>
</feature>
<dbReference type="EMBL" id="MIGC01004209">
    <property type="protein sequence ID" value="PHJ18341.1"/>
    <property type="molecule type" value="Genomic_DNA"/>
</dbReference>
<feature type="domain" description="RING-type" evidence="7">
    <location>
        <begin position="730"/>
        <end position="795"/>
    </location>
</feature>
<feature type="compositionally biased region" description="Basic and acidic residues" evidence="6">
    <location>
        <begin position="1132"/>
        <end position="1142"/>
    </location>
</feature>
<feature type="region of interest" description="Disordered" evidence="6">
    <location>
        <begin position="306"/>
        <end position="396"/>
    </location>
</feature>
<dbReference type="OrthoDB" id="250836at2759"/>
<feature type="compositionally biased region" description="Basic residues" evidence="6">
    <location>
        <begin position="1198"/>
        <end position="1217"/>
    </location>
</feature>
<evidence type="ECO:0000256" key="6">
    <source>
        <dbReference type="SAM" id="MobiDB-lite"/>
    </source>
</evidence>
<dbReference type="InterPro" id="IPR013083">
    <property type="entry name" value="Znf_RING/FYVE/PHD"/>
</dbReference>
<sequence length="1527" mass="168416">MVLAHLSPSASTAPPELCRFFARGWCAFGDRCRNSHDTSASAALARKGPGAVSSVKRGGSILHPGPAPKPSGGIIHAGPAPKSLSGSSVNVSLLYARRGAPGIVAAGRAASRCAASFSEERQCSETTRAVWQPETENAPENDRSLSGSSQVALKQENSGEIPASSTELPRSSGRRSRNGRRLLERSLEGTLDVRGSTCTVDRLFSERLATSRARRLKLVAKLSRGWRPVKYAITKEETDWTDEEDDDSALDDIHSKAQEVCHHRKDGRSPRYLDQTSEAFLLAAARRTERRLRVLAAPEAHEGNSTVLSTFRDSCPPQADLRCSPTEMRSRLPTDRPRPESGSRAVRVRSSFLPSRLHQLSRSRGCPGRAPARATRASSRSSQAASAVTAGDSGEQQRSYLSVAAGRALHSPLKTAWVVKGSTEMDTALPAGAVGQTFFGHSLLNVWETQSVSLLEEDLCLTGAQSKENEEERASHGTTEGGSEDIKRRFSEELETLQSSVETEQTKGKGAGAVSTAAERSTRASITTISGLRTHVVVPTAGSSTGSRNSRCSTLLCTNFPRGTCQWGEKCMFLHTLPLAGSLSRAPSTSSSARGSSFASADGSAVVRVMKKTCEGVEKKPSDSTEAHQSSNCATVTRHASPAREPRRRADDYWPRGVCYWFACDFCWIGVACRQSHTAWDGSCLLCGAPDVDDRLEKHLANCQEFHKRQVLPPDSLLQEELHAAMKASCPGCHGPMLPDAESDSDDELDGQRKNNVLAASGILSDCGHAFCCKCILKMGGETYRQENEVRCALCGKAGIVIFTDRLIRDPARFQEIRSKFLNYLKSTRCASYDSGFCRQGSSCRYGHYDISGYIVKSGGSKRLEEGSSRDISDQALVKCSTGARSRSSSSMHRGVYPGDPEVYRLDTESDAVHRPSRDDAGAEVTGQVPRCWLCAARNPAGTQCVCQTKTKRQDIRKQAGKSRGSSVHVRLPALPYSDDDTSAPSAHCSSSRRAKALHLSRSPSRDGRRIVQNSWGETELLRAENIGRSRSRLERDDCDGKGVQKSSRITPRALSMPPRSRGHQKRKETRETESLVGSDLEAPPQVSRSHRSRLSRRRQRWAQPDENEEMPKRSRRHRSCRRRPGQAADGRSAREEDDHSVPRKSAVRGTDVTRSRARESIDGKQGQEKDERGRRRTSRASSLDTQEEHDSDESHVKAHRRTRRARSSRRTKRRSGARWQIQNPAEVFDSLDNEQDDDQIWPSSLCYWFAWDFCWSGKKCDRAHVASDGSCLLCNCENVGRNLDRHLGVCIEFIARQAEKRAAMTTECSICLGPMLPKAAGPDGLEDRGYFRRPEGQEPDSLPWQSCGALSGCGHTFCYRCIDQWVGTHPSSTDVRGDKQCPLCRRVGLIIPTNRLITNPVRFHMMKISFMKYLKSKRCPLFESGFCPQGLNCRHGHYDSSGRLITQEGLSYFAGMYLPAAPRSLPLNSLQPYCAVPYQQYEEEYFEDYETTAMSGLPLFDYLGFAMPQFHPYEVAGYAGEAQPFM</sequence>
<dbReference type="PANTHER" id="PTHR11224:SF10">
    <property type="entry name" value="IP09428P-RELATED"/>
    <property type="match status" value="1"/>
</dbReference>
<dbReference type="Gene3D" id="4.10.1000.10">
    <property type="entry name" value="Zinc finger, CCCH-type"/>
    <property type="match status" value="1"/>
</dbReference>
<feature type="zinc finger region" description="C3H1-type" evidence="5">
    <location>
        <begin position="551"/>
        <end position="578"/>
    </location>
</feature>
<evidence type="ECO:0000259" key="7">
    <source>
        <dbReference type="PROSITE" id="PS50089"/>
    </source>
</evidence>
<dbReference type="InterPro" id="IPR045072">
    <property type="entry name" value="MKRN-like"/>
</dbReference>
<dbReference type="SUPFAM" id="SSF90229">
    <property type="entry name" value="CCCH zinc finger"/>
    <property type="match status" value="1"/>
</dbReference>
<keyword evidence="4 5" id="KW-0862">Zinc</keyword>
<accession>A0A2C6JSJ3</accession>
<feature type="region of interest" description="Disordered" evidence="6">
    <location>
        <begin position="950"/>
        <end position="1012"/>
    </location>
</feature>
<evidence type="ECO:0000259" key="8">
    <source>
        <dbReference type="PROSITE" id="PS50103"/>
    </source>
</evidence>
<dbReference type="InterPro" id="IPR036855">
    <property type="entry name" value="Znf_CCCH_sf"/>
</dbReference>
<dbReference type="Proteomes" id="UP000221165">
    <property type="component" value="Unassembled WGS sequence"/>
</dbReference>
<dbReference type="RefSeq" id="XP_067920049.1">
    <property type="nucleotide sequence ID" value="XM_068067973.1"/>
</dbReference>
<feature type="domain" description="C3H1-type" evidence="8">
    <location>
        <begin position="12"/>
        <end position="39"/>
    </location>
</feature>
<reference evidence="9 10" key="1">
    <citation type="journal article" date="2017" name="Int. J. Parasitol.">
        <title>The genome of the protozoan parasite Cystoisospora suis and a reverse vaccinology approach to identify vaccine candidates.</title>
        <authorList>
            <person name="Palmieri N."/>
            <person name="Shrestha A."/>
            <person name="Ruttkowski B."/>
            <person name="Beck T."/>
            <person name="Vogl C."/>
            <person name="Tomley F."/>
            <person name="Blake D.P."/>
            <person name="Joachim A."/>
        </authorList>
    </citation>
    <scope>NUCLEOTIDE SEQUENCE [LARGE SCALE GENOMIC DNA]</scope>
    <source>
        <strain evidence="9 10">Wien I</strain>
    </source>
</reference>
<comment type="caution">
    <text evidence="9">The sequence shown here is derived from an EMBL/GenBank/DDBJ whole genome shotgun (WGS) entry which is preliminary data.</text>
</comment>
<keyword evidence="1" id="KW-0808">Transferase</keyword>
<dbReference type="VEuPathDB" id="ToxoDB:CSUI_007830"/>
<keyword evidence="10" id="KW-1185">Reference proteome</keyword>
<feature type="compositionally biased region" description="Polar residues" evidence="6">
    <location>
        <begin position="144"/>
        <end position="169"/>
    </location>
</feature>
<dbReference type="GO" id="GO:0008270">
    <property type="term" value="F:zinc ion binding"/>
    <property type="evidence" value="ECO:0007669"/>
    <property type="project" value="UniProtKB-KW"/>
</dbReference>
<dbReference type="SUPFAM" id="SSF57850">
    <property type="entry name" value="RING/U-box"/>
    <property type="match status" value="2"/>
</dbReference>
<dbReference type="InterPro" id="IPR000571">
    <property type="entry name" value="Znf_CCCH"/>
</dbReference>
<proteinExistence type="predicted"/>
<keyword evidence="2 5" id="KW-0479">Metal-binding</keyword>
<dbReference type="SMART" id="SM00356">
    <property type="entry name" value="ZnF_C3H1"/>
    <property type="match status" value="6"/>
</dbReference>
<feature type="compositionally biased region" description="Low complexity" evidence="6">
    <location>
        <begin position="362"/>
        <end position="390"/>
    </location>
</feature>
<evidence type="ECO:0000256" key="5">
    <source>
        <dbReference type="PROSITE-ProRule" id="PRU00723"/>
    </source>
</evidence>
<dbReference type="InterPro" id="IPR018957">
    <property type="entry name" value="Znf_C3HC4_RING-type"/>
</dbReference>
<dbReference type="PROSITE" id="PS50089">
    <property type="entry name" value="ZF_RING_2"/>
    <property type="match status" value="2"/>
</dbReference>
<feature type="compositionally biased region" description="Basic and acidic residues" evidence="6">
    <location>
        <begin position="1187"/>
        <end position="1197"/>
    </location>
</feature>
<evidence type="ECO:0000313" key="10">
    <source>
        <dbReference type="Proteomes" id="UP000221165"/>
    </source>
</evidence>
<dbReference type="PROSITE" id="PS50103">
    <property type="entry name" value="ZF_C3H1"/>
    <property type="match status" value="4"/>
</dbReference>
<feature type="compositionally biased region" description="Basic residues" evidence="6">
    <location>
        <begin position="1089"/>
        <end position="1101"/>
    </location>
</feature>
<evidence type="ECO:0000256" key="3">
    <source>
        <dbReference type="ARBA" id="ARBA00022771"/>
    </source>
</evidence>
<feature type="zinc finger region" description="C3H1-type" evidence="5">
    <location>
        <begin position="1414"/>
        <end position="1441"/>
    </location>
</feature>
<feature type="region of interest" description="Disordered" evidence="6">
    <location>
        <begin position="124"/>
        <end position="183"/>
    </location>
</feature>